<evidence type="ECO:0000313" key="6">
    <source>
        <dbReference type="EMBL" id="MBB5574843.1"/>
    </source>
</evidence>
<proteinExistence type="inferred from homology"/>
<dbReference type="InterPro" id="IPR006311">
    <property type="entry name" value="TAT_signal"/>
</dbReference>
<dbReference type="PANTHER" id="PTHR46847">
    <property type="entry name" value="D-ALLOSE-BINDING PERIPLASMIC PROTEIN-RELATED"/>
    <property type="match status" value="1"/>
</dbReference>
<dbReference type="PANTHER" id="PTHR46847:SF3">
    <property type="entry name" value="GALACTOFURANOSE-BINDING PROTEIN YTFQ"/>
    <property type="match status" value="1"/>
</dbReference>
<dbReference type="GO" id="GO:0030246">
    <property type="term" value="F:carbohydrate binding"/>
    <property type="evidence" value="ECO:0007669"/>
    <property type="project" value="UniProtKB-ARBA"/>
</dbReference>
<dbReference type="RefSeq" id="WP_183938501.1">
    <property type="nucleotide sequence ID" value="NZ_JACHBI010000006.1"/>
</dbReference>
<keyword evidence="3 4" id="KW-0732">Signal</keyword>
<dbReference type="Pfam" id="PF13407">
    <property type="entry name" value="Peripla_BP_4"/>
    <property type="match status" value="1"/>
</dbReference>
<evidence type="ECO:0000259" key="5">
    <source>
        <dbReference type="Pfam" id="PF13407"/>
    </source>
</evidence>
<evidence type="ECO:0000256" key="3">
    <source>
        <dbReference type="ARBA" id="ARBA00022729"/>
    </source>
</evidence>
<dbReference type="SUPFAM" id="SSF53822">
    <property type="entry name" value="Periplasmic binding protein-like I"/>
    <property type="match status" value="1"/>
</dbReference>
<name>A0A7W8XSL8_9HYPH</name>
<sequence>MKNFENCTSASLRNRLLAGAAAAAVLLAFSAGTASAAANCIKGDRKAPYTIGWANIYSVPTWMKQTEGTITDEVAALKKDGLVKDLKITDAQGNAQTQIQQIQSMIDANLDAIIVEAGSSTALDRVISDACSKGIAVVNFDSLVDTKNLTAKINTDSSEWGARAAQWMVDQLHGKGKIIIMNGPAGVSVSDDRRKGAQPVLDANKGIQIITETNTEYNVAPSQEAMTSLLFANQQIDGVLSLGGALSAGSVLAFERQGRDQVPTTGENARQFLELWKENGLKGWATMQPNWLGALSVYAAVQALQGKNVPAFVKVPLPVIDDSSIGGYLAKADKFPADGYIYSDYDKALFDKLLAQ</sequence>
<dbReference type="GO" id="GO:0030313">
    <property type="term" value="C:cell envelope"/>
    <property type="evidence" value="ECO:0007669"/>
    <property type="project" value="UniProtKB-SubCell"/>
</dbReference>
<accession>A0A7W8XSL8</accession>
<dbReference type="CDD" id="cd19996">
    <property type="entry name" value="PBP1_ABC_sugar_binding-like"/>
    <property type="match status" value="1"/>
</dbReference>
<feature type="signal peptide" evidence="4">
    <location>
        <begin position="1"/>
        <end position="36"/>
    </location>
</feature>
<protein>
    <submittedName>
        <fullName evidence="6">Ribose transport system substrate-binding protein</fullName>
    </submittedName>
</protein>
<evidence type="ECO:0000313" key="7">
    <source>
        <dbReference type="Proteomes" id="UP000549882"/>
    </source>
</evidence>
<dbReference type="InterPro" id="IPR028082">
    <property type="entry name" value="Peripla_BP_I"/>
</dbReference>
<keyword evidence="7" id="KW-1185">Reference proteome</keyword>
<dbReference type="AlphaFoldDB" id="A0A7W8XSL8"/>
<gene>
    <name evidence="6" type="ORF">GGD50_003472</name>
</gene>
<evidence type="ECO:0000256" key="4">
    <source>
        <dbReference type="SAM" id="SignalP"/>
    </source>
</evidence>
<organism evidence="6 7">
    <name type="scientific">Rhizobium paranaense</name>
    <dbReference type="NCBI Taxonomy" id="1650438"/>
    <lineage>
        <taxon>Bacteria</taxon>
        <taxon>Pseudomonadati</taxon>
        <taxon>Pseudomonadota</taxon>
        <taxon>Alphaproteobacteria</taxon>
        <taxon>Hyphomicrobiales</taxon>
        <taxon>Rhizobiaceae</taxon>
        <taxon>Rhizobium/Agrobacterium group</taxon>
        <taxon>Rhizobium</taxon>
    </lineage>
</organism>
<dbReference type="InterPro" id="IPR025997">
    <property type="entry name" value="SBP_2_dom"/>
</dbReference>
<feature type="domain" description="Periplasmic binding protein" evidence="5">
    <location>
        <begin position="52"/>
        <end position="307"/>
    </location>
</feature>
<feature type="chain" id="PRO_5031536146" evidence="4">
    <location>
        <begin position="37"/>
        <end position="356"/>
    </location>
</feature>
<comment type="caution">
    <text evidence="6">The sequence shown here is derived from an EMBL/GenBank/DDBJ whole genome shotgun (WGS) entry which is preliminary data.</text>
</comment>
<dbReference type="PROSITE" id="PS51318">
    <property type="entry name" value="TAT"/>
    <property type="match status" value="1"/>
</dbReference>
<reference evidence="6 7" key="1">
    <citation type="submission" date="2020-08" db="EMBL/GenBank/DDBJ databases">
        <title>Genomic Encyclopedia of Type Strains, Phase IV (KMG-V): Genome sequencing to study the core and pangenomes of soil and plant-associated prokaryotes.</title>
        <authorList>
            <person name="Whitman W."/>
        </authorList>
    </citation>
    <scope>NUCLEOTIDE SEQUENCE [LARGE SCALE GENOMIC DNA]</scope>
    <source>
        <strain evidence="6 7">SEMIA 4064</strain>
    </source>
</reference>
<comment type="subcellular location">
    <subcellularLocation>
        <location evidence="1">Cell envelope</location>
    </subcellularLocation>
</comment>
<evidence type="ECO:0000256" key="2">
    <source>
        <dbReference type="ARBA" id="ARBA00007639"/>
    </source>
</evidence>
<comment type="similarity">
    <text evidence="2">Belongs to the bacterial solute-binding protein 2 family.</text>
</comment>
<dbReference type="Proteomes" id="UP000549882">
    <property type="component" value="Unassembled WGS sequence"/>
</dbReference>
<evidence type="ECO:0000256" key="1">
    <source>
        <dbReference type="ARBA" id="ARBA00004196"/>
    </source>
</evidence>
<dbReference type="Gene3D" id="3.40.50.2300">
    <property type="match status" value="2"/>
</dbReference>
<dbReference type="EMBL" id="JACHBI010000006">
    <property type="protein sequence ID" value="MBB5574843.1"/>
    <property type="molecule type" value="Genomic_DNA"/>
</dbReference>